<protein>
    <submittedName>
        <fullName evidence="6">Alanyl-tRNA editing protein</fullName>
    </submittedName>
</protein>
<evidence type="ECO:0000259" key="5">
    <source>
        <dbReference type="PROSITE" id="PS50860"/>
    </source>
</evidence>
<comment type="caution">
    <text evidence="6">The sequence shown here is derived from an EMBL/GenBank/DDBJ whole genome shotgun (WGS) entry which is preliminary data.</text>
</comment>
<dbReference type="Gene3D" id="2.40.30.130">
    <property type="match status" value="1"/>
</dbReference>
<comment type="subcellular location">
    <subcellularLocation>
        <location evidence="2">Cytoplasm</location>
    </subcellularLocation>
</comment>
<dbReference type="SUPFAM" id="SSF50447">
    <property type="entry name" value="Translation proteins"/>
    <property type="match status" value="1"/>
</dbReference>
<evidence type="ECO:0000256" key="2">
    <source>
        <dbReference type="ARBA" id="ARBA00004496"/>
    </source>
</evidence>
<evidence type="ECO:0000256" key="1">
    <source>
        <dbReference type="ARBA" id="ARBA00001947"/>
    </source>
</evidence>
<evidence type="ECO:0000256" key="4">
    <source>
        <dbReference type="ARBA" id="ARBA00022833"/>
    </source>
</evidence>
<dbReference type="InterPro" id="IPR018163">
    <property type="entry name" value="Thr/Ala-tRNA-synth_IIc_edit"/>
</dbReference>
<dbReference type="GO" id="GO:0004813">
    <property type="term" value="F:alanine-tRNA ligase activity"/>
    <property type="evidence" value="ECO:0007669"/>
    <property type="project" value="InterPro"/>
</dbReference>
<dbReference type="Gene3D" id="3.10.310.40">
    <property type="match status" value="1"/>
</dbReference>
<reference evidence="6" key="2">
    <citation type="submission" date="2021-04" db="EMBL/GenBank/DDBJ databases">
        <authorList>
            <person name="Gilroy R."/>
        </authorList>
    </citation>
    <scope>NUCLEOTIDE SEQUENCE</scope>
    <source>
        <strain evidence="6">CHK179-28034</strain>
    </source>
</reference>
<dbReference type="GO" id="GO:0005737">
    <property type="term" value="C:cytoplasm"/>
    <property type="evidence" value="ECO:0007669"/>
    <property type="project" value="UniProtKB-SubCell"/>
</dbReference>
<dbReference type="InterPro" id="IPR018164">
    <property type="entry name" value="Ala-tRNA-synth_IIc_N"/>
</dbReference>
<dbReference type="PANTHER" id="PTHR43462">
    <property type="entry name" value="ALANYL-TRNA EDITING PROTEIN"/>
    <property type="match status" value="1"/>
</dbReference>
<dbReference type="InterPro" id="IPR009000">
    <property type="entry name" value="Transl_B-barrel_sf"/>
</dbReference>
<dbReference type="Pfam" id="PF07973">
    <property type="entry name" value="tRNA_SAD"/>
    <property type="match status" value="1"/>
</dbReference>
<dbReference type="InterPro" id="IPR018165">
    <property type="entry name" value="Ala-tRNA-synth_IIc_core"/>
</dbReference>
<dbReference type="GO" id="GO:0003676">
    <property type="term" value="F:nucleic acid binding"/>
    <property type="evidence" value="ECO:0007669"/>
    <property type="project" value="InterPro"/>
</dbReference>
<accession>A0A9D2ELV3</accession>
<evidence type="ECO:0000313" key="7">
    <source>
        <dbReference type="Proteomes" id="UP000824049"/>
    </source>
</evidence>
<feature type="domain" description="Alanyl-transfer RNA synthetases family profile" evidence="5">
    <location>
        <begin position="1"/>
        <end position="245"/>
    </location>
</feature>
<dbReference type="SUPFAM" id="SSF55186">
    <property type="entry name" value="ThrRS/AlaRS common domain"/>
    <property type="match status" value="1"/>
</dbReference>
<dbReference type="Gene3D" id="3.30.980.10">
    <property type="entry name" value="Threonyl-trna Synthetase, Chain A, domain 2"/>
    <property type="match status" value="1"/>
</dbReference>
<keyword evidence="4" id="KW-0862">Zinc</keyword>
<evidence type="ECO:0000313" key="6">
    <source>
        <dbReference type="EMBL" id="HIZ39775.1"/>
    </source>
</evidence>
<dbReference type="EMBL" id="DXBR01000068">
    <property type="protein sequence ID" value="HIZ39775.1"/>
    <property type="molecule type" value="Genomic_DNA"/>
</dbReference>
<dbReference type="InterPro" id="IPR051335">
    <property type="entry name" value="Alanyl-tRNA_Editing_Enzymes"/>
</dbReference>
<dbReference type="InterPro" id="IPR012947">
    <property type="entry name" value="tRNA_SAD"/>
</dbReference>
<dbReference type="Proteomes" id="UP000824049">
    <property type="component" value="Unassembled WGS sequence"/>
</dbReference>
<dbReference type="Pfam" id="PF01411">
    <property type="entry name" value="tRNA-synt_2c"/>
    <property type="match status" value="1"/>
</dbReference>
<gene>
    <name evidence="6" type="ORF">H9968_07600</name>
</gene>
<organism evidence="6 7">
    <name type="scientific">Candidatus Anaerobutyricum stercoris</name>
    <dbReference type="NCBI Taxonomy" id="2838457"/>
    <lineage>
        <taxon>Bacteria</taxon>
        <taxon>Bacillati</taxon>
        <taxon>Bacillota</taxon>
        <taxon>Clostridia</taxon>
        <taxon>Lachnospirales</taxon>
        <taxon>Lachnospiraceae</taxon>
        <taxon>Anaerobutyricum</taxon>
    </lineage>
</organism>
<dbReference type="PROSITE" id="PS50860">
    <property type="entry name" value="AA_TRNA_LIGASE_II_ALA"/>
    <property type="match status" value="1"/>
</dbReference>
<dbReference type="SMART" id="SM00863">
    <property type="entry name" value="tRNA_SAD"/>
    <property type="match status" value="1"/>
</dbReference>
<dbReference type="GO" id="GO:0002161">
    <property type="term" value="F:aminoacyl-tRNA deacylase activity"/>
    <property type="evidence" value="ECO:0007669"/>
    <property type="project" value="UniProtKB-ARBA"/>
</dbReference>
<keyword evidence="3" id="KW-0479">Metal-binding</keyword>
<dbReference type="PANTHER" id="PTHR43462:SF1">
    <property type="entry name" value="ALANYL-TRNA EDITING PROTEIN AARSD1"/>
    <property type="match status" value="1"/>
</dbReference>
<evidence type="ECO:0000256" key="3">
    <source>
        <dbReference type="ARBA" id="ARBA00022723"/>
    </source>
</evidence>
<dbReference type="GO" id="GO:0006419">
    <property type="term" value="P:alanyl-tRNA aminoacylation"/>
    <property type="evidence" value="ECO:0007669"/>
    <property type="project" value="InterPro"/>
</dbReference>
<dbReference type="GO" id="GO:0005524">
    <property type="term" value="F:ATP binding"/>
    <property type="evidence" value="ECO:0007669"/>
    <property type="project" value="InterPro"/>
</dbReference>
<sequence length="411" mass="45879">MRTRRLFYENVYLREFEAEVLSCGKDERGQYVVLDQTAFYPEGGGQPADLGTLYPVDGDNKCAVLDVQYGGQDEKEIRHYVDVLPSECQRVRGVLDWERRFDLMQQHSGEHIVSGFIHRKYGYDNVGFHMGEEVITIDLNGLLDEGQLHQIEQEVNNYIWTDRRARVFFPDREEKNVLPYRSKKELTGEVRLVEFPGGDLCACCGLHVESTGEIGLVKLLSVKHFREGVRIEMAAGKRALGLLHQHLEANSRVASMLSVKPDGTPAAVQRLQDEIYSLKGEILALRQQQFAMRAKQCEGRGNVLLLEHALDAADIRKEADAVLDVCGGICVVIALEDSQKDPEKKNTGGKYAAGQRNGDVRALVKEMNETLSGRGGGKPFFAQGSLQADRAVIKSFFEEKGFVIVDDASGA</sequence>
<name>A0A9D2ELV3_9FIRM</name>
<proteinExistence type="predicted"/>
<comment type="cofactor">
    <cofactor evidence="1">
        <name>Zn(2+)</name>
        <dbReference type="ChEBI" id="CHEBI:29105"/>
    </cofactor>
</comment>
<dbReference type="AlphaFoldDB" id="A0A9D2ELV3"/>
<dbReference type="GO" id="GO:0046872">
    <property type="term" value="F:metal ion binding"/>
    <property type="evidence" value="ECO:0007669"/>
    <property type="project" value="UniProtKB-KW"/>
</dbReference>
<reference evidence="6" key="1">
    <citation type="journal article" date="2021" name="PeerJ">
        <title>Extensive microbial diversity within the chicken gut microbiome revealed by metagenomics and culture.</title>
        <authorList>
            <person name="Gilroy R."/>
            <person name="Ravi A."/>
            <person name="Getino M."/>
            <person name="Pursley I."/>
            <person name="Horton D.L."/>
            <person name="Alikhan N.F."/>
            <person name="Baker D."/>
            <person name="Gharbi K."/>
            <person name="Hall N."/>
            <person name="Watson M."/>
            <person name="Adriaenssens E.M."/>
            <person name="Foster-Nyarko E."/>
            <person name="Jarju S."/>
            <person name="Secka A."/>
            <person name="Antonio M."/>
            <person name="Oren A."/>
            <person name="Chaudhuri R.R."/>
            <person name="La Ragione R."/>
            <person name="Hildebrand F."/>
            <person name="Pallen M.J."/>
        </authorList>
    </citation>
    <scope>NUCLEOTIDE SEQUENCE</scope>
    <source>
        <strain evidence="6">CHK179-28034</strain>
    </source>
</reference>